<keyword evidence="3" id="KW-1185">Reference proteome</keyword>
<evidence type="ECO:0000313" key="2">
    <source>
        <dbReference type="EMBL" id="KIY45590.1"/>
    </source>
</evidence>
<reference evidence="2 3" key="1">
    <citation type="journal article" date="2015" name="Fungal Genet. Biol.">
        <title>Evolution of novel wood decay mechanisms in Agaricales revealed by the genome sequences of Fistulina hepatica and Cylindrobasidium torrendii.</title>
        <authorList>
            <person name="Floudas D."/>
            <person name="Held B.W."/>
            <person name="Riley R."/>
            <person name="Nagy L.G."/>
            <person name="Koehler G."/>
            <person name="Ransdell A.S."/>
            <person name="Younus H."/>
            <person name="Chow J."/>
            <person name="Chiniquy J."/>
            <person name="Lipzen A."/>
            <person name="Tritt A."/>
            <person name="Sun H."/>
            <person name="Haridas S."/>
            <person name="LaButti K."/>
            <person name="Ohm R.A."/>
            <person name="Kues U."/>
            <person name="Blanchette R.A."/>
            <person name="Grigoriev I.V."/>
            <person name="Minto R.E."/>
            <person name="Hibbett D.S."/>
        </authorList>
    </citation>
    <scope>NUCLEOTIDE SEQUENCE [LARGE SCALE GENOMIC DNA]</scope>
    <source>
        <strain evidence="2 3">ATCC 64428</strain>
    </source>
</reference>
<dbReference type="OrthoDB" id="2687798at2759"/>
<feature type="compositionally biased region" description="Basic and acidic residues" evidence="1">
    <location>
        <begin position="537"/>
        <end position="548"/>
    </location>
</feature>
<accession>A0A0D7A4C7</accession>
<dbReference type="EMBL" id="KN882047">
    <property type="protein sequence ID" value="KIY45590.1"/>
    <property type="molecule type" value="Genomic_DNA"/>
</dbReference>
<dbReference type="AlphaFoldDB" id="A0A0D7A4C7"/>
<sequence length="577" mass="65405">MPRVVVHSGGYRQANTSRSRDWRQLMRKLEKESESQVTLQAIRTTVCADTKAAFVLDLREVFPADVGDYIIYEMSSCIPRIFLDPTPESGHIARVLYSVDHAKSFLRKFDDRLRHLDDVDKWLEETRVQMRAIAQHASCCARWTCLRLQAEIQDRRERRANEIIAKLTELGFGLEVAFAREDVLLHGLVNMKDPLTPLGWEHIKGELVAYMHEIRKMRKERNMVLSGRYAQLFDVANRLACTQGPGVIVPHAVDFATMGPVATLIHNSPISKEIEEEYLEQVLIGRIPVWRELADEKLVGLMSSALIQVTRLDLHRASTFFMQAGNPASCVSYPQVLNSFVFRTNKRQINEDDEADMPRRYFHCAPWLDCEDIVFAEVKYSFAVNLLVTWRYPPYIKSDDMDRQQLFVTCAQCEPDHVRARGAISVYTWRAMLQGQHVHSWEVLTGCQALKAADALARYIELSPLPRWCTMCAEVFTSSAHWHTIVASCALFARPSRFNHGSAATMHTTDTYSKDVDATPPKDPKVFTVDPDLEVDVQKAQEPPHSEWAKAAAEWSAGDSARPAGAKPSQGGSSKTN</sequence>
<protein>
    <submittedName>
        <fullName evidence="2">Uncharacterized protein</fullName>
    </submittedName>
</protein>
<evidence type="ECO:0000313" key="3">
    <source>
        <dbReference type="Proteomes" id="UP000054144"/>
    </source>
</evidence>
<evidence type="ECO:0000256" key="1">
    <source>
        <dbReference type="SAM" id="MobiDB-lite"/>
    </source>
</evidence>
<name>A0A0D7A4C7_9AGAR</name>
<feature type="region of interest" description="Disordered" evidence="1">
    <location>
        <begin position="537"/>
        <end position="577"/>
    </location>
</feature>
<organism evidence="2 3">
    <name type="scientific">Fistulina hepatica ATCC 64428</name>
    <dbReference type="NCBI Taxonomy" id="1128425"/>
    <lineage>
        <taxon>Eukaryota</taxon>
        <taxon>Fungi</taxon>
        <taxon>Dikarya</taxon>
        <taxon>Basidiomycota</taxon>
        <taxon>Agaricomycotina</taxon>
        <taxon>Agaricomycetes</taxon>
        <taxon>Agaricomycetidae</taxon>
        <taxon>Agaricales</taxon>
        <taxon>Fistulinaceae</taxon>
        <taxon>Fistulina</taxon>
    </lineage>
</organism>
<proteinExistence type="predicted"/>
<dbReference type="Proteomes" id="UP000054144">
    <property type="component" value="Unassembled WGS sequence"/>
</dbReference>
<gene>
    <name evidence="2" type="ORF">FISHEDRAFT_76439</name>
</gene>